<dbReference type="RefSeq" id="WP_185430515.1">
    <property type="nucleotide sequence ID" value="NZ_JAARRW010000010.1"/>
</dbReference>
<dbReference type="Proteomes" id="UP000541955">
    <property type="component" value="Unassembled WGS sequence"/>
</dbReference>
<dbReference type="Proteomes" id="UP000547643">
    <property type="component" value="Unassembled WGS sequence"/>
</dbReference>
<protein>
    <recommendedName>
        <fullName evidence="5">HTH cro/C1-type domain-containing protein</fullName>
    </recommendedName>
</protein>
<dbReference type="EMBL" id="JAARRW010000010">
    <property type="protein sequence ID" value="MBC1563632.1"/>
    <property type="molecule type" value="Genomic_DNA"/>
</dbReference>
<dbReference type="EMBL" id="JAARUV010000010">
    <property type="protein sequence ID" value="MBC1780566.1"/>
    <property type="molecule type" value="Genomic_DNA"/>
</dbReference>
<accession>A0A7X0XN21</accession>
<evidence type="ECO:0000313" key="3">
    <source>
        <dbReference type="Proteomes" id="UP000541955"/>
    </source>
</evidence>
<name>A0A7X0XN21_9LIST</name>
<organism evidence="1 3">
    <name type="scientific">Listeria booriae</name>
    <dbReference type="NCBI Taxonomy" id="1552123"/>
    <lineage>
        <taxon>Bacteria</taxon>
        <taxon>Bacillati</taxon>
        <taxon>Bacillota</taxon>
        <taxon>Bacilli</taxon>
        <taxon>Bacillales</taxon>
        <taxon>Listeriaceae</taxon>
        <taxon>Listeria</taxon>
    </lineage>
</organism>
<evidence type="ECO:0000313" key="1">
    <source>
        <dbReference type="EMBL" id="MBC1563632.1"/>
    </source>
</evidence>
<comment type="caution">
    <text evidence="1">The sequence shown here is derived from an EMBL/GenBank/DDBJ whole genome shotgun (WGS) entry which is preliminary data.</text>
</comment>
<gene>
    <name evidence="1" type="ORF">HB902_16280</name>
    <name evidence="2" type="ORF">HCA46_17210</name>
</gene>
<sequence length="141" mass="15922">MRTLKLLIEDLGLTISKVAKKGGLPTSTTFQFVNEKNNRESFTKKTPGRYYFAISDALGGLLSPPAVFEELITLEERVGQDYEDMILTIDGIIATNGKGEALMYLPELIVNFTKKDHYIDEYIEFLTKYIEEADIDEGSQD</sequence>
<reference evidence="3 4" key="1">
    <citation type="submission" date="2020-03" db="EMBL/GenBank/DDBJ databases">
        <title>Soil Listeria distribution.</title>
        <authorList>
            <person name="Liao J."/>
            <person name="Wiedmann M."/>
        </authorList>
    </citation>
    <scope>NUCLEOTIDE SEQUENCE [LARGE SCALE GENOMIC DNA]</scope>
    <source>
        <strain evidence="2 4">FSL L7-1017</strain>
        <strain evidence="1 3">FSL L7-1387</strain>
    </source>
</reference>
<evidence type="ECO:0000313" key="4">
    <source>
        <dbReference type="Proteomes" id="UP000547643"/>
    </source>
</evidence>
<proteinExistence type="predicted"/>
<dbReference type="AlphaFoldDB" id="A0A7X0XN21"/>
<evidence type="ECO:0008006" key="5">
    <source>
        <dbReference type="Google" id="ProtNLM"/>
    </source>
</evidence>
<evidence type="ECO:0000313" key="2">
    <source>
        <dbReference type="EMBL" id="MBC1780566.1"/>
    </source>
</evidence>